<name>A0A0A3Z7F3_9GAMM</name>
<dbReference type="EMBL" id="JRUQ01000019">
    <property type="protein sequence ID" value="KGT94982.1"/>
    <property type="molecule type" value="Genomic_DNA"/>
</dbReference>
<evidence type="ECO:0000313" key="1">
    <source>
        <dbReference type="EMBL" id="KGT94982.1"/>
    </source>
</evidence>
<evidence type="ECO:0000313" key="2">
    <source>
        <dbReference type="Proteomes" id="UP000030351"/>
    </source>
</evidence>
<gene>
    <name evidence="1" type="ORF">NG99_04860</name>
</gene>
<comment type="caution">
    <text evidence="1">The sequence shown here is derived from an EMBL/GenBank/DDBJ whole genome shotgun (WGS) entry which is preliminary data.</text>
</comment>
<accession>A0A0A3Z7F3</accession>
<protein>
    <submittedName>
        <fullName evidence="1">Uncharacterized protein</fullName>
    </submittedName>
</protein>
<reference evidence="1 2" key="1">
    <citation type="submission" date="2014-10" db="EMBL/GenBank/DDBJ databases">
        <title>Genome sequence of Erwinia typographi M043b.</title>
        <authorList>
            <person name="Chan K.-G."/>
            <person name="Tan W.-S."/>
        </authorList>
    </citation>
    <scope>NUCLEOTIDE SEQUENCE [LARGE SCALE GENOMIC DNA]</scope>
    <source>
        <strain evidence="1 2">M043b</strain>
    </source>
</reference>
<proteinExistence type="predicted"/>
<keyword evidence="2" id="KW-1185">Reference proteome</keyword>
<sequence length="152" mass="16704">MVPAILIMITALFTLAFFQYREVPGIECHANVRVFKDNVELKVLFSYSIKAGSGVANVSGSLITEGKITGRISRVTTFSYVQKGKVYSLQSNNAVKSNLDTLDNATLGQYLPAFYLENATHLILTIVPQNNSGWVFSTGKVPSFFCEKSHTS</sequence>
<dbReference type="Proteomes" id="UP000030351">
    <property type="component" value="Unassembled WGS sequence"/>
</dbReference>
<dbReference type="eggNOG" id="ENOG5033KVQ">
    <property type="taxonomic scope" value="Bacteria"/>
</dbReference>
<organism evidence="1 2">
    <name type="scientific">Erwinia typographi</name>
    <dbReference type="NCBI Taxonomy" id="371042"/>
    <lineage>
        <taxon>Bacteria</taxon>
        <taxon>Pseudomonadati</taxon>
        <taxon>Pseudomonadota</taxon>
        <taxon>Gammaproteobacteria</taxon>
        <taxon>Enterobacterales</taxon>
        <taxon>Erwiniaceae</taxon>
        <taxon>Erwinia</taxon>
    </lineage>
</organism>
<dbReference type="AlphaFoldDB" id="A0A0A3Z7F3"/>